<evidence type="ECO:0000259" key="4">
    <source>
        <dbReference type="Pfam" id="PF06276"/>
    </source>
</evidence>
<name>A0ABN2FQZ8_9ACTN</name>
<evidence type="ECO:0000256" key="1">
    <source>
        <dbReference type="ARBA" id="ARBA00004924"/>
    </source>
</evidence>
<dbReference type="PANTHER" id="PTHR34384">
    <property type="entry name" value="L-2,3-DIAMINOPROPANOATE--CITRATE LIGASE"/>
    <property type="match status" value="1"/>
</dbReference>
<feature type="domain" description="Aerobactin siderophore biosynthesis IucA/IucC N-terminal" evidence="3">
    <location>
        <begin position="136"/>
        <end position="386"/>
    </location>
</feature>
<feature type="domain" description="Aerobactin siderophore biosynthesis IucA/IucC-like C-terminal" evidence="4">
    <location>
        <begin position="408"/>
        <end position="565"/>
    </location>
</feature>
<dbReference type="Gene3D" id="1.10.510.40">
    <property type="match status" value="1"/>
</dbReference>
<dbReference type="Pfam" id="PF06276">
    <property type="entry name" value="FhuF"/>
    <property type="match status" value="1"/>
</dbReference>
<evidence type="ECO:0000259" key="3">
    <source>
        <dbReference type="Pfam" id="PF04183"/>
    </source>
</evidence>
<comment type="pathway">
    <text evidence="1">Siderophore biosynthesis.</text>
</comment>
<reference evidence="5 6" key="1">
    <citation type="journal article" date="2019" name="Int. J. Syst. Evol. Microbiol.">
        <title>The Global Catalogue of Microorganisms (GCM) 10K type strain sequencing project: providing services to taxonomists for standard genome sequencing and annotation.</title>
        <authorList>
            <consortium name="The Broad Institute Genomics Platform"/>
            <consortium name="The Broad Institute Genome Sequencing Center for Infectious Disease"/>
            <person name="Wu L."/>
            <person name="Ma J."/>
        </authorList>
    </citation>
    <scope>NUCLEOTIDE SEQUENCE [LARGE SCALE GENOMIC DNA]</scope>
    <source>
        <strain evidence="5 6">JCM 14306</strain>
    </source>
</reference>
<dbReference type="Gene3D" id="3.30.310.280">
    <property type="match status" value="1"/>
</dbReference>
<gene>
    <name evidence="5" type="primary">desD</name>
    <name evidence="5" type="ORF">GCM10009744_57450</name>
</gene>
<dbReference type="InterPro" id="IPR037455">
    <property type="entry name" value="LucA/IucC-like"/>
</dbReference>
<comment type="caution">
    <text evidence="5">The sequence shown here is derived from an EMBL/GenBank/DDBJ whole genome shotgun (WGS) entry which is preliminary data.</text>
</comment>
<protein>
    <submittedName>
        <fullName evidence="5">Desferrioxamine E synthetase DesD</fullName>
    </submittedName>
</protein>
<dbReference type="InterPro" id="IPR022770">
    <property type="entry name" value="IucA/IucC-like_C"/>
</dbReference>
<dbReference type="PANTHER" id="PTHR34384:SF6">
    <property type="entry name" value="STAPHYLOFERRIN B SYNTHASE"/>
    <property type="match status" value="1"/>
</dbReference>
<organism evidence="5 6">
    <name type="scientific">Kribbella alba</name>
    <dbReference type="NCBI Taxonomy" id="190197"/>
    <lineage>
        <taxon>Bacteria</taxon>
        <taxon>Bacillati</taxon>
        <taxon>Actinomycetota</taxon>
        <taxon>Actinomycetes</taxon>
        <taxon>Propionibacteriales</taxon>
        <taxon>Kribbellaceae</taxon>
        <taxon>Kribbella</taxon>
    </lineage>
</organism>
<dbReference type="Gene3D" id="6.10.250.3370">
    <property type="match status" value="1"/>
</dbReference>
<evidence type="ECO:0000313" key="6">
    <source>
        <dbReference type="Proteomes" id="UP001501319"/>
    </source>
</evidence>
<proteinExistence type="inferred from homology"/>
<keyword evidence="6" id="KW-1185">Reference proteome</keyword>
<dbReference type="EMBL" id="BAAANE010000010">
    <property type="protein sequence ID" value="GAA1657045.1"/>
    <property type="molecule type" value="Genomic_DNA"/>
</dbReference>
<comment type="similarity">
    <text evidence="2">Belongs to the IucA/IucC family.</text>
</comment>
<accession>A0ABN2FQZ8</accession>
<dbReference type="InterPro" id="IPR007310">
    <property type="entry name" value="Aerobactin_biosyn_IucA/IucC_N"/>
</dbReference>
<sequence length="591" mass="65782">MTMTEATAHLRPDHWAVANRSLVRKALAEFLHERLIEPVASGNGYTVSSQAGAYYFEAKLYPLNHWEVDAASITRTRSGSAAPVDALDFITEFRAELGIDAEMLPVYLEEISSTLASSAYKLTKPELTAADLAAADFQTIESAMTEGHPCFVANNGRLGFGVADYRAFAPEAGRPIRLVWIAVRRDRATVSHSQAISYDELLRDELGASVLRRFAERIVAADEAPADYHLMPVHPWQWENKTSITFAADIAQRHIIHLGTSDDDYQAQQSIRTFFNRSHPERNYVKTALSVLNMGFMRGLSATYLEKTPAINDWVYDVVENDLVLKRYGFSVLREIAAIGYHNAYYEAATDKGSPYRKMLAALWRESPVPALDSGERLATMASLLHVDRHGKSLAGALIRQSGLEPAAWLRTYLDAYLVPLLHCFYAYEVVFMPHGENLILVLRDAVPVRVIMKDIGEEIAVLSPATVLPADAERVRAEVPDDEKLLSILTDVFDCIFRFLSPLLDAEGLLTPEEFWAGVASSVRDYQAATPELADAFAKYDIFTPEFALSCLNRLQLRNNQNMVDLSDVANSLQFAGTLENPIARRTPCG</sequence>
<evidence type="ECO:0000256" key="2">
    <source>
        <dbReference type="ARBA" id="ARBA00007832"/>
    </source>
</evidence>
<dbReference type="Proteomes" id="UP001501319">
    <property type="component" value="Unassembled WGS sequence"/>
</dbReference>
<dbReference type="Pfam" id="PF04183">
    <property type="entry name" value="IucA_IucC"/>
    <property type="match status" value="1"/>
</dbReference>
<evidence type="ECO:0000313" key="5">
    <source>
        <dbReference type="EMBL" id="GAA1657045.1"/>
    </source>
</evidence>